<gene>
    <name evidence="2" type="ORF">FYC51_14065</name>
</gene>
<keyword evidence="3" id="KW-1185">Reference proteome</keyword>
<dbReference type="Proteomes" id="UP000325243">
    <property type="component" value="Unassembled WGS sequence"/>
</dbReference>
<organism evidence="2 3">
    <name type="scientific">Agromyces mariniharenae</name>
    <dbReference type="NCBI Taxonomy" id="2604423"/>
    <lineage>
        <taxon>Bacteria</taxon>
        <taxon>Bacillati</taxon>
        <taxon>Actinomycetota</taxon>
        <taxon>Actinomycetes</taxon>
        <taxon>Micrococcales</taxon>
        <taxon>Microbacteriaceae</taxon>
        <taxon>Agromyces</taxon>
    </lineage>
</organism>
<feature type="transmembrane region" description="Helical" evidence="1">
    <location>
        <begin position="93"/>
        <end position="111"/>
    </location>
</feature>
<reference evidence="2 3" key="1">
    <citation type="submission" date="2019-08" db="EMBL/GenBank/DDBJ databases">
        <authorList>
            <person name="Hu J."/>
        </authorList>
    </citation>
    <scope>NUCLEOTIDE SEQUENCE [LARGE SCALE GENOMIC DNA]</scope>
    <source>
        <strain evidence="2 3">NEAU-184</strain>
    </source>
</reference>
<accession>A0A5S4V8A1</accession>
<evidence type="ECO:0000256" key="1">
    <source>
        <dbReference type="SAM" id="Phobius"/>
    </source>
</evidence>
<dbReference type="EMBL" id="VSSB01000002">
    <property type="protein sequence ID" value="TYL50335.1"/>
    <property type="molecule type" value="Genomic_DNA"/>
</dbReference>
<proteinExistence type="predicted"/>
<evidence type="ECO:0000313" key="2">
    <source>
        <dbReference type="EMBL" id="TYL50335.1"/>
    </source>
</evidence>
<feature type="transmembrane region" description="Helical" evidence="1">
    <location>
        <begin position="15"/>
        <end position="35"/>
    </location>
</feature>
<dbReference type="RefSeq" id="WP_148734437.1">
    <property type="nucleotide sequence ID" value="NZ_VSSB01000002.1"/>
</dbReference>
<keyword evidence="1" id="KW-0812">Transmembrane</keyword>
<dbReference type="AlphaFoldDB" id="A0A5S4V8A1"/>
<keyword evidence="1" id="KW-1133">Transmembrane helix</keyword>
<name>A0A5S4V8A1_9MICO</name>
<keyword evidence="1" id="KW-0472">Membrane</keyword>
<feature type="transmembrane region" description="Helical" evidence="1">
    <location>
        <begin position="117"/>
        <end position="136"/>
    </location>
</feature>
<evidence type="ECO:0000313" key="3">
    <source>
        <dbReference type="Proteomes" id="UP000325243"/>
    </source>
</evidence>
<sequence length="187" mass="20449">MLHAQVAGPTEVDGIVIPIIVTLITIAGAIIVPRLRSNADDLRRAESLTSVLDSMPPSSERRLLEQLRDDHAIVWSLRQAAPPLPTMRAVGSVAYAAGIVVLIVGVVYLLAAPGYQWWFWLVYIGGVADILVGWLVHRFRTGRRRTWMAAELQRLGLRLPIDARLRREVSGPLVAGVSPRAGIPPST</sequence>
<comment type="caution">
    <text evidence="2">The sequence shown here is derived from an EMBL/GenBank/DDBJ whole genome shotgun (WGS) entry which is preliminary data.</text>
</comment>
<protein>
    <submittedName>
        <fullName evidence="2">Uncharacterized protein</fullName>
    </submittedName>
</protein>